<dbReference type="AlphaFoldDB" id="A0AA38PLP1"/>
<accession>A0AA38PLP1</accession>
<proteinExistence type="predicted"/>
<protein>
    <submittedName>
        <fullName evidence="2">Uncharacterized protein</fullName>
    </submittedName>
</protein>
<evidence type="ECO:0000313" key="3">
    <source>
        <dbReference type="Proteomes" id="UP001163846"/>
    </source>
</evidence>
<evidence type="ECO:0000256" key="1">
    <source>
        <dbReference type="SAM" id="MobiDB-lite"/>
    </source>
</evidence>
<keyword evidence="3" id="KW-1185">Reference proteome</keyword>
<gene>
    <name evidence="2" type="ORF">F5878DRAFT_4580</name>
</gene>
<feature type="region of interest" description="Disordered" evidence="1">
    <location>
        <begin position="17"/>
        <end position="55"/>
    </location>
</feature>
<name>A0AA38PLP1_9AGAR</name>
<reference evidence="2" key="1">
    <citation type="submission" date="2022-08" db="EMBL/GenBank/DDBJ databases">
        <authorList>
            <consortium name="DOE Joint Genome Institute"/>
            <person name="Min B."/>
            <person name="Riley R."/>
            <person name="Sierra-Patev S."/>
            <person name="Naranjo-Ortiz M."/>
            <person name="Looney B."/>
            <person name="Konkel Z."/>
            <person name="Slot J.C."/>
            <person name="Sakamoto Y."/>
            <person name="Steenwyk J.L."/>
            <person name="Rokas A."/>
            <person name="Carro J."/>
            <person name="Camarero S."/>
            <person name="Ferreira P."/>
            <person name="Molpeceres G."/>
            <person name="Ruiz-Duenas F.J."/>
            <person name="Serrano A."/>
            <person name="Henrissat B."/>
            <person name="Drula E."/>
            <person name="Hughes K.W."/>
            <person name="Mata J.L."/>
            <person name="Ishikawa N.K."/>
            <person name="Vargas-Isla R."/>
            <person name="Ushijima S."/>
            <person name="Smith C.A."/>
            <person name="Ahrendt S."/>
            <person name="Andreopoulos W."/>
            <person name="He G."/>
            <person name="Labutti K."/>
            <person name="Lipzen A."/>
            <person name="Ng V."/>
            <person name="Sandor L."/>
            <person name="Barry K."/>
            <person name="Martinez A.T."/>
            <person name="Xiao Y."/>
            <person name="Gibbons J.G."/>
            <person name="Terashima K."/>
            <person name="Hibbett D.S."/>
            <person name="Grigoriev I.V."/>
        </authorList>
    </citation>
    <scope>NUCLEOTIDE SEQUENCE</scope>
    <source>
        <strain evidence="2">TFB9207</strain>
    </source>
</reference>
<evidence type="ECO:0000313" key="2">
    <source>
        <dbReference type="EMBL" id="KAJ3844963.1"/>
    </source>
</evidence>
<sequence>MIITDTEASKTIRLFPPEAISRPPSRTPSESHIPPPVHPSIQYGPGSSVVPPGYATTTKPTESITYIFEPRQGENSMILHPLATNEQDVIDHAYYISVNSNCFTPSSYITSIWKYGRHKNFVGDFEIAAKNSKSVDTVFFRGMEHPIEEVLVTSSRLFYTQWTWKPAESHFILYWDDSLGGNSIACFKSKDKTNSNLLAKFIPRTHMRRPGREIEYTRLEVTPGGHELFEDVLISALIIERLRTNT</sequence>
<dbReference type="EMBL" id="MU805944">
    <property type="protein sequence ID" value="KAJ3844963.1"/>
    <property type="molecule type" value="Genomic_DNA"/>
</dbReference>
<comment type="caution">
    <text evidence="2">The sequence shown here is derived from an EMBL/GenBank/DDBJ whole genome shotgun (WGS) entry which is preliminary data.</text>
</comment>
<organism evidence="2 3">
    <name type="scientific">Lentinula raphanica</name>
    <dbReference type="NCBI Taxonomy" id="153919"/>
    <lineage>
        <taxon>Eukaryota</taxon>
        <taxon>Fungi</taxon>
        <taxon>Dikarya</taxon>
        <taxon>Basidiomycota</taxon>
        <taxon>Agaricomycotina</taxon>
        <taxon>Agaricomycetes</taxon>
        <taxon>Agaricomycetidae</taxon>
        <taxon>Agaricales</taxon>
        <taxon>Marasmiineae</taxon>
        <taxon>Omphalotaceae</taxon>
        <taxon>Lentinula</taxon>
    </lineage>
</organism>
<dbReference type="Proteomes" id="UP001163846">
    <property type="component" value="Unassembled WGS sequence"/>
</dbReference>